<dbReference type="GO" id="GO:0005730">
    <property type="term" value="C:nucleolus"/>
    <property type="evidence" value="ECO:0007669"/>
    <property type="project" value="UniProtKB-SubCell"/>
</dbReference>
<feature type="coiled-coil region" evidence="10">
    <location>
        <begin position="18"/>
        <end position="48"/>
    </location>
</feature>
<protein>
    <recommendedName>
        <fullName evidence="9">Signal recognition particle subunit SRP68</fullName>
    </recommendedName>
</protein>
<evidence type="ECO:0000256" key="3">
    <source>
        <dbReference type="ARBA" id="ARBA00009352"/>
    </source>
</evidence>
<dbReference type="OrthoDB" id="10255118at2759"/>
<proteinExistence type="inferred from homology"/>
<dbReference type="GO" id="GO:0030942">
    <property type="term" value="F:endoplasmic reticulum signal peptide binding"/>
    <property type="evidence" value="ECO:0007669"/>
    <property type="project" value="InterPro"/>
</dbReference>
<dbReference type="GO" id="GO:0005786">
    <property type="term" value="C:signal recognition particle, endoplasmic reticulum targeting"/>
    <property type="evidence" value="ECO:0007669"/>
    <property type="project" value="UniProtKB-KW"/>
</dbReference>
<dbReference type="InterPro" id="IPR026258">
    <property type="entry name" value="SRP68"/>
</dbReference>
<dbReference type="PANTHER" id="PTHR12860:SF0">
    <property type="entry name" value="SIGNAL RECOGNITION PARTICLE SUBUNIT SRP68"/>
    <property type="match status" value="1"/>
</dbReference>
<dbReference type="InterPro" id="IPR034652">
    <property type="entry name" value="SRP68-RBD"/>
</dbReference>
<organism evidence="11 12">
    <name type="scientific">Stylonychia lemnae</name>
    <name type="common">Ciliate</name>
    <dbReference type="NCBI Taxonomy" id="5949"/>
    <lineage>
        <taxon>Eukaryota</taxon>
        <taxon>Sar</taxon>
        <taxon>Alveolata</taxon>
        <taxon>Ciliophora</taxon>
        <taxon>Intramacronucleata</taxon>
        <taxon>Spirotrichea</taxon>
        <taxon>Stichotrichia</taxon>
        <taxon>Sporadotrichida</taxon>
        <taxon>Oxytrichidae</taxon>
        <taxon>Stylonychinae</taxon>
        <taxon>Stylonychia</taxon>
    </lineage>
</organism>
<dbReference type="InterPro" id="IPR038253">
    <property type="entry name" value="SRP68_N_sf"/>
</dbReference>
<evidence type="ECO:0000256" key="1">
    <source>
        <dbReference type="ARBA" id="ARBA00004496"/>
    </source>
</evidence>
<keyword evidence="4" id="KW-0963">Cytoplasm</keyword>
<dbReference type="Proteomes" id="UP000039865">
    <property type="component" value="Unassembled WGS sequence"/>
</dbReference>
<evidence type="ECO:0000313" key="11">
    <source>
        <dbReference type="EMBL" id="CDW82493.1"/>
    </source>
</evidence>
<dbReference type="EMBL" id="CCKQ01010964">
    <property type="protein sequence ID" value="CDW82493.1"/>
    <property type="molecule type" value="Genomic_DNA"/>
</dbReference>
<evidence type="ECO:0000256" key="10">
    <source>
        <dbReference type="SAM" id="Coils"/>
    </source>
</evidence>
<evidence type="ECO:0000313" key="12">
    <source>
        <dbReference type="Proteomes" id="UP000039865"/>
    </source>
</evidence>
<evidence type="ECO:0000256" key="4">
    <source>
        <dbReference type="ARBA" id="ARBA00022490"/>
    </source>
</evidence>
<dbReference type="GO" id="GO:0008312">
    <property type="term" value="F:7S RNA binding"/>
    <property type="evidence" value="ECO:0007669"/>
    <property type="project" value="InterPro"/>
</dbReference>
<dbReference type="GO" id="GO:0005047">
    <property type="term" value="F:signal recognition particle binding"/>
    <property type="evidence" value="ECO:0007669"/>
    <property type="project" value="InterPro"/>
</dbReference>
<keyword evidence="10" id="KW-0175">Coiled coil</keyword>
<keyword evidence="5" id="KW-0694">RNA-binding</keyword>
<dbReference type="GO" id="GO:0006614">
    <property type="term" value="P:SRP-dependent cotranslational protein targeting to membrane"/>
    <property type="evidence" value="ECO:0007669"/>
    <property type="project" value="InterPro"/>
</dbReference>
<keyword evidence="7" id="KW-0539">Nucleus</keyword>
<dbReference type="Gene3D" id="1.10.3450.40">
    <property type="entry name" value="Signal recognition particle, SRP68 subunit, RNA-binding domain"/>
    <property type="match status" value="1"/>
</dbReference>
<evidence type="ECO:0000256" key="6">
    <source>
        <dbReference type="ARBA" id="ARBA00023135"/>
    </source>
</evidence>
<sequence length="685" mass="79842">MENSEQMQIDTTTQDQTLNTEQAEINEEERLKNQLQDLLIMVKSSQNQNGLRHNDYGRYHKYCIRKIYRIRKSLKFTQGRKQFNKKDVTASEASKDHKYLHLLIFKCEASWAYAMQMKQIISGGGQAKVGADPNLQQMFSRNPNRVKYHARKRLQKAFTSSKYLLKVSEDSLDAYRQKEVEAYVSSMQAVYQMDVKDYQSALDNLLKSKIIYEKISQFKDSLEAIIYKEKVGQLDTLIRLCSFSLKGMMTKAEEEANLLNLVQSFPQRKDLEETISKVKSETRREQIEKIDEITYNNKTVPLKTDKLKQVFKRVETDMHNISEYWDSKEFEAGQQIKYYLNLVNILEDAALVIKKEKAEESKKSEQSGQLYNILISYVQRLKQQSSIERNLLQAKTLSKKIDLDTLFSNFKLKSELRPQNIVRFYEKVLKAQRSIQNMEKDTIDPFKQLEYDFYEKLYNTQIKYYIGLHYANERSYQEAFLILTRVSQDIEQTIEFAQKNSLQGQKVKRDLQDLEDNLLKNLNYLICKSHSKILQTQHEEFSKVQSEISEMQIDSAIGESKSKQVKFDNLYDILFTSNGKKKENLTKKLKITNDRLDFLESQGKNLVISSTLGERKAIEVDKLKISKQFKLLNPVPKFQSVPATPQFFDLAGTYVAYPALDETIAKYKPQGGGLLSKLTGFFGRS</sequence>
<evidence type="ECO:0000256" key="5">
    <source>
        <dbReference type="ARBA" id="ARBA00022884"/>
    </source>
</evidence>
<name>A0A078ANF8_STYLE</name>
<keyword evidence="6" id="KW-0733">Signal recognition particle</keyword>
<dbReference type="AlphaFoldDB" id="A0A078ANF8"/>
<dbReference type="InParanoid" id="A0A078ANF8"/>
<dbReference type="OMA" id="DERFIHI"/>
<keyword evidence="8" id="KW-0687">Ribonucleoprotein</keyword>
<reference evidence="11 12" key="1">
    <citation type="submission" date="2014-06" db="EMBL/GenBank/DDBJ databases">
        <authorList>
            <person name="Swart Estienne"/>
        </authorList>
    </citation>
    <scope>NUCLEOTIDE SEQUENCE [LARGE SCALE GENOMIC DNA]</scope>
    <source>
        <strain evidence="11 12">130c</strain>
    </source>
</reference>
<keyword evidence="12" id="KW-1185">Reference proteome</keyword>
<evidence type="ECO:0000256" key="9">
    <source>
        <dbReference type="ARBA" id="ARBA00029498"/>
    </source>
</evidence>
<gene>
    <name evidence="11" type="primary">Contig784.g858</name>
    <name evidence="11" type="ORF">STYLEM_11526</name>
</gene>
<dbReference type="CDD" id="cd15481">
    <property type="entry name" value="SRP68-RBD"/>
    <property type="match status" value="1"/>
</dbReference>
<evidence type="ECO:0000256" key="7">
    <source>
        <dbReference type="ARBA" id="ARBA00023242"/>
    </source>
</evidence>
<evidence type="ECO:0000256" key="2">
    <source>
        <dbReference type="ARBA" id="ARBA00004604"/>
    </source>
</evidence>
<dbReference type="PANTHER" id="PTHR12860">
    <property type="entry name" value="SIGNAL RECOGNITION PARTICLE 68 KDA PROTEIN"/>
    <property type="match status" value="1"/>
</dbReference>
<evidence type="ECO:0000256" key="8">
    <source>
        <dbReference type="ARBA" id="ARBA00023274"/>
    </source>
</evidence>
<comment type="similarity">
    <text evidence="3">Belongs to the SRP68 family.</text>
</comment>
<accession>A0A078ANF8</accession>
<comment type="subcellular location">
    <subcellularLocation>
        <location evidence="1">Cytoplasm</location>
    </subcellularLocation>
    <subcellularLocation>
        <location evidence="2">Nucleus</location>
        <location evidence="2">Nucleolus</location>
    </subcellularLocation>
</comment>
<dbReference type="Pfam" id="PF16969">
    <property type="entry name" value="SRP68"/>
    <property type="match status" value="1"/>
</dbReference>